<keyword evidence="8" id="KW-1185">Reference proteome</keyword>
<evidence type="ECO:0000256" key="1">
    <source>
        <dbReference type="ARBA" id="ARBA00004141"/>
    </source>
</evidence>
<organism evidence="7 8">
    <name type="scientific">Leptolyngbya boryana NIES-2135</name>
    <dbReference type="NCBI Taxonomy" id="1973484"/>
    <lineage>
        <taxon>Bacteria</taxon>
        <taxon>Bacillati</taxon>
        <taxon>Cyanobacteriota</taxon>
        <taxon>Cyanophyceae</taxon>
        <taxon>Leptolyngbyales</taxon>
        <taxon>Leptolyngbyaceae</taxon>
        <taxon>Leptolyngbya group</taxon>
        <taxon>Leptolyngbya</taxon>
    </lineage>
</organism>
<feature type="transmembrane region" description="Helical" evidence="6">
    <location>
        <begin position="75"/>
        <end position="92"/>
    </location>
</feature>
<evidence type="ECO:0008006" key="9">
    <source>
        <dbReference type="Google" id="ProtNLM"/>
    </source>
</evidence>
<comment type="subcellular location">
    <subcellularLocation>
        <location evidence="1">Membrane</location>
        <topology evidence="1">Multi-pass membrane protein</topology>
    </subcellularLocation>
</comment>
<evidence type="ECO:0000256" key="2">
    <source>
        <dbReference type="ARBA" id="ARBA00009694"/>
    </source>
</evidence>
<dbReference type="AlphaFoldDB" id="A0A1Z4JNQ5"/>
<comment type="similarity">
    <text evidence="2">Belongs to the UPF0382 family.</text>
</comment>
<protein>
    <recommendedName>
        <fullName evidence="9">DUF423 domain-containing protein</fullName>
    </recommendedName>
</protein>
<name>A0A1Z4JNQ5_LEPBY</name>
<dbReference type="Proteomes" id="UP000217895">
    <property type="component" value="Chromosome"/>
</dbReference>
<proteinExistence type="inferred from homology"/>
<sequence length="126" mass="13284">MIRFFLASGAILAGLSVAFGAFATHALRAKLDDRALSIFETGARYQMYHAIALILIALFMSRVELSETLLTTSGIAFISGIILFSGSLYALSLSGVKILGAVAPLGGAGFLIGWACLVIAAFQWKP</sequence>
<dbReference type="InterPro" id="IPR006696">
    <property type="entry name" value="DUF423"/>
</dbReference>
<dbReference type="PANTHER" id="PTHR43461:SF1">
    <property type="entry name" value="TRANSMEMBRANE PROTEIN 256"/>
    <property type="match status" value="1"/>
</dbReference>
<keyword evidence="5 6" id="KW-0472">Membrane</keyword>
<evidence type="ECO:0000256" key="3">
    <source>
        <dbReference type="ARBA" id="ARBA00022692"/>
    </source>
</evidence>
<dbReference type="Pfam" id="PF04241">
    <property type="entry name" value="DUF423"/>
    <property type="match status" value="1"/>
</dbReference>
<evidence type="ECO:0000256" key="6">
    <source>
        <dbReference type="SAM" id="Phobius"/>
    </source>
</evidence>
<evidence type="ECO:0000256" key="5">
    <source>
        <dbReference type="ARBA" id="ARBA00023136"/>
    </source>
</evidence>
<evidence type="ECO:0000256" key="4">
    <source>
        <dbReference type="ARBA" id="ARBA00022989"/>
    </source>
</evidence>
<accession>A0A1Z4JNQ5</accession>
<feature type="transmembrane region" description="Helical" evidence="6">
    <location>
        <begin position="98"/>
        <end position="122"/>
    </location>
</feature>
<evidence type="ECO:0000313" key="8">
    <source>
        <dbReference type="Proteomes" id="UP000217895"/>
    </source>
</evidence>
<dbReference type="PANTHER" id="PTHR43461">
    <property type="entry name" value="TRANSMEMBRANE PROTEIN 256"/>
    <property type="match status" value="1"/>
</dbReference>
<reference evidence="7 8" key="1">
    <citation type="submission" date="2017-06" db="EMBL/GenBank/DDBJ databases">
        <title>Genome sequencing of cyanobaciteial culture collection at National Institute for Environmental Studies (NIES).</title>
        <authorList>
            <person name="Hirose Y."/>
            <person name="Shimura Y."/>
            <person name="Fujisawa T."/>
            <person name="Nakamura Y."/>
            <person name="Kawachi M."/>
        </authorList>
    </citation>
    <scope>NUCLEOTIDE SEQUENCE [LARGE SCALE GENOMIC DNA]</scope>
    <source>
        <strain evidence="7 8">NIES-2135</strain>
    </source>
</reference>
<keyword evidence="4 6" id="KW-1133">Transmembrane helix</keyword>
<keyword evidence="3 6" id="KW-0812">Transmembrane</keyword>
<feature type="transmembrane region" description="Helical" evidence="6">
    <location>
        <begin position="47"/>
        <end position="63"/>
    </location>
</feature>
<gene>
    <name evidence="7" type="ORF">NIES2135_52780</name>
</gene>
<dbReference type="GO" id="GO:0005886">
    <property type="term" value="C:plasma membrane"/>
    <property type="evidence" value="ECO:0007669"/>
    <property type="project" value="TreeGrafter"/>
</dbReference>
<evidence type="ECO:0000313" key="7">
    <source>
        <dbReference type="EMBL" id="BAY58405.1"/>
    </source>
</evidence>
<dbReference type="EMBL" id="AP018203">
    <property type="protein sequence ID" value="BAY58405.1"/>
    <property type="molecule type" value="Genomic_DNA"/>
</dbReference>